<evidence type="ECO:0000313" key="2">
    <source>
        <dbReference type="EMBL" id="MBC5582031.1"/>
    </source>
</evidence>
<feature type="transmembrane region" description="Helical" evidence="1">
    <location>
        <begin position="314"/>
        <end position="335"/>
    </location>
</feature>
<name>A0A923I844_9FIRM</name>
<accession>A0A923I844</accession>
<sequence length="620" mass="67809">MIYLYASLYLALFIGTGILLAGLALPREPLAARAAVGLSLSVVLMAWLPALPAFFLGFRLSSVLAGAALCAVLFLAALRLRPRDAVRGGFGPAFWACVLPMLALGSFLLFTHTLSPRADGSLWAGQSTFGDLPMHLAFIKSLAENGVFPPVYTLVAGDLPLSYPFLCESVSSALLLLGLPLRAACLAPQLIALAAVFCGAYQLLREVLGHAGKAALAFYLFFMGSGFGFFYFLGGGRGNFSRIFTAFYETPTNYVEENVVWVNPIVDLLVPQRATLFGWAVLFSCLYLLCRLTFARDRRVAPLLGLMAGALPMLHTHSFLSLAVVSAVLLVYALLDRERPPRQLAAWLLYAGLAAAAALPQVLCFTLGASGAQHFIRFSFNWVNAGRDNYFWFYLKNIGLVYLLAPLAFFRADRPQRWLYGGGLALLALCECIVFQPNPYDNNKLLYIWHFMGCMLAAGLLWRAAAGLRHRRWRRAAAGLGVFLATFGSVLTAGRELVSGYQQFGAAEVRAAAWAESATSPGALFLTADNHNNALASLAGRRILCGSGSYLYYHGLDYGAQYDAMQRLLTVPDESLLEQWKIDYAWFSSYERAAGGAEAWYAERYEAVYSADGVTVYRIR</sequence>
<feature type="transmembrane region" description="Helical" evidence="1">
    <location>
        <begin position="30"/>
        <end position="50"/>
    </location>
</feature>
<keyword evidence="1" id="KW-0472">Membrane</keyword>
<proteinExistence type="predicted"/>
<dbReference type="AlphaFoldDB" id="A0A923I844"/>
<gene>
    <name evidence="2" type="ORF">H8S23_10990</name>
</gene>
<feature type="transmembrane region" description="Helical" evidence="1">
    <location>
        <begin position="347"/>
        <end position="370"/>
    </location>
</feature>
<keyword evidence="1" id="KW-0812">Transmembrane</keyword>
<feature type="transmembrane region" description="Helical" evidence="1">
    <location>
        <begin position="390"/>
        <end position="410"/>
    </location>
</feature>
<evidence type="ECO:0000313" key="3">
    <source>
        <dbReference type="Proteomes" id="UP000659630"/>
    </source>
</evidence>
<feature type="transmembrane region" description="Helical" evidence="1">
    <location>
        <begin position="90"/>
        <end position="110"/>
    </location>
</feature>
<feature type="transmembrane region" description="Helical" evidence="1">
    <location>
        <begin position="186"/>
        <end position="204"/>
    </location>
</feature>
<feature type="transmembrane region" description="Helical" evidence="1">
    <location>
        <begin position="56"/>
        <end position="78"/>
    </location>
</feature>
<feature type="transmembrane region" description="Helical" evidence="1">
    <location>
        <begin position="448"/>
        <end position="465"/>
    </location>
</feature>
<reference evidence="2" key="1">
    <citation type="submission" date="2020-08" db="EMBL/GenBank/DDBJ databases">
        <title>Genome public.</title>
        <authorList>
            <person name="Liu C."/>
            <person name="Sun Q."/>
        </authorList>
    </citation>
    <scope>NUCLEOTIDE SEQUENCE</scope>
    <source>
        <strain evidence="2">BX8</strain>
    </source>
</reference>
<protein>
    <submittedName>
        <fullName evidence="2">Uncharacterized protein</fullName>
    </submittedName>
</protein>
<evidence type="ECO:0000256" key="1">
    <source>
        <dbReference type="SAM" id="Phobius"/>
    </source>
</evidence>
<keyword evidence="3" id="KW-1185">Reference proteome</keyword>
<keyword evidence="1" id="KW-1133">Transmembrane helix</keyword>
<dbReference type="EMBL" id="JACONZ010000004">
    <property type="protein sequence ID" value="MBC5582031.1"/>
    <property type="molecule type" value="Genomic_DNA"/>
</dbReference>
<organism evidence="2 3">
    <name type="scientific">Anaerofilum hominis</name>
    <dbReference type="NCBI Taxonomy" id="2763016"/>
    <lineage>
        <taxon>Bacteria</taxon>
        <taxon>Bacillati</taxon>
        <taxon>Bacillota</taxon>
        <taxon>Clostridia</taxon>
        <taxon>Eubacteriales</taxon>
        <taxon>Oscillospiraceae</taxon>
        <taxon>Anaerofilum</taxon>
    </lineage>
</organism>
<feature type="transmembrane region" description="Helical" evidence="1">
    <location>
        <begin position="6"/>
        <end position="25"/>
    </location>
</feature>
<feature type="transmembrane region" description="Helical" evidence="1">
    <location>
        <begin position="417"/>
        <end position="436"/>
    </location>
</feature>
<feature type="transmembrane region" description="Helical" evidence="1">
    <location>
        <begin position="216"/>
        <end position="234"/>
    </location>
</feature>
<comment type="caution">
    <text evidence="2">The sequence shown here is derived from an EMBL/GenBank/DDBJ whole genome shotgun (WGS) entry which is preliminary data.</text>
</comment>
<feature type="transmembrane region" description="Helical" evidence="1">
    <location>
        <begin position="276"/>
        <end position="294"/>
    </location>
</feature>
<dbReference type="RefSeq" id="WP_186888394.1">
    <property type="nucleotide sequence ID" value="NZ_JACONZ010000004.1"/>
</dbReference>
<dbReference type="Proteomes" id="UP000659630">
    <property type="component" value="Unassembled WGS sequence"/>
</dbReference>